<feature type="compositionally biased region" description="Low complexity" evidence="1">
    <location>
        <begin position="20"/>
        <end position="41"/>
    </location>
</feature>
<feature type="region of interest" description="Disordered" evidence="1">
    <location>
        <begin position="1"/>
        <end position="46"/>
    </location>
</feature>
<evidence type="ECO:0000313" key="2">
    <source>
        <dbReference type="EMBL" id="EPY16282.1"/>
    </source>
</evidence>
<dbReference type="AlphaFoldDB" id="S9TE17"/>
<evidence type="ECO:0000313" key="3">
    <source>
        <dbReference type="Proteomes" id="UP000015354"/>
    </source>
</evidence>
<name>S9TE17_9TRYP</name>
<evidence type="ECO:0000256" key="1">
    <source>
        <dbReference type="SAM" id="MobiDB-lite"/>
    </source>
</evidence>
<feature type="compositionally biased region" description="Polar residues" evidence="1">
    <location>
        <begin position="1"/>
        <end position="19"/>
    </location>
</feature>
<organism evidence="2 3">
    <name type="scientific">Strigomonas culicis</name>
    <dbReference type="NCBI Taxonomy" id="28005"/>
    <lineage>
        <taxon>Eukaryota</taxon>
        <taxon>Discoba</taxon>
        <taxon>Euglenozoa</taxon>
        <taxon>Kinetoplastea</taxon>
        <taxon>Metakinetoplastina</taxon>
        <taxon>Trypanosomatida</taxon>
        <taxon>Trypanosomatidae</taxon>
        <taxon>Strigomonadinae</taxon>
        <taxon>Strigomonas</taxon>
    </lineage>
</organism>
<dbReference type="Proteomes" id="UP000015354">
    <property type="component" value="Unassembled WGS sequence"/>
</dbReference>
<dbReference type="EMBL" id="ATMH01011386">
    <property type="protein sequence ID" value="EPY16282.1"/>
    <property type="molecule type" value="Genomic_DNA"/>
</dbReference>
<proteinExistence type="predicted"/>
<gene>
    <name evidence="2" type="ORF">STCU_11424</name>
</gene>
<sequence>MEGSSGATESPLTFSNTDASGARSPTRSRRGTTTSSGSSCGYLEAPCSPGVTLPQHRLSSLQAEDFPIASMETGTC</sequence>
<comment type="caution">
    <text evidence="2">The sequence shown here is derived from an EMBL/GenBank/DDBJ whole genome shotgun (WGS) entry which is preliminary data.</text>
</comment>
<protein>
    <submittedName>
        <fullName evidence="2">Uncharacterized protein</fullName>
    </submittedName>
</protein>
<keyword evidence="3" id="KW-1185">Reference proteome</keyword>
<reference evidence="2 3" key="1">
    <citation type="journal article" date="2013" name="PLoS ONE">
        <title>Predicting the Proteins of Angomonas deanei, Strigomonas culicis and Their Respective Endosymbionts Reveals New Aspects of the Trypanosomatidae Family.</title>
        <authorList>
            <person name="Motta M.C."/>
            <person name="Martins A.C."/>
            <person name="de Souza S.S."/>
            <person name="Catta-Preta C.M."/>
            <person name="Silva R."/>
            <person name="Klein C.C."/>
            <person name="de Almeida L.G."/>
            <person name="de Lima Cunha O."/>
            <person name="Ciapina L.P."/>
            <person name="Brocchi M."/>
            <person name="Colabardini A.C."/>
            <person name="de Araujo Lima B."/>
            <person name="Machado C.R."/>
            <person name="de Almeida Soares C.M."/>
            <person name="Probst C.M."/>
            <person name="de Menezes C.B."/>
            <person name="Thompson C.E."/>
            <person name="Bartholomeu D.C."/>
            <person name="Gradia D.F."/>
            <person name="Pavoni D.P."/>
            <person name="Grisard E.C."/>
            <person name="Fantinatti-Garboggini F."/>
            <person name="Marchini F.K."/>
            <person name="Rodrigues-Luiz G.F."/>
            <person name="Wagner G."/>
            <person name="Goldman G.H."/>
            <person name="Fietto J.L."/>
            <person name="Elias M.C."/>
            <person name="Goldman M.H."/>
            <person name="Sagot M.F."/>
            <person name="Pereira M."/>
            <person name="Stoco P.H."/>
            <person name="de Mendonca-Neto R.P."/>
            <person name="Teixeira S.M."/>
            <person name="Maciel T.E."/>
            <person name="de Oliveira Mendes T.A."/>
            <person name="Urmenyi T.P."/>
            <person name="de Souza W."/>
            <person name="Schenkman S."/>
            <person name="de Vasconcelos A.T."/>
        </authorList>
    </citation>
    <scope>NUCLEOTIDE SEQUENCE [LARGE SCALE GENOMIC DNA]</scope>
</reference>
<accession>S9TE17</accession>